<evidence type="ECO:0000256" key="4">
    <source>
        <dbReference type="ARBA" id="ARBA00023015"/>
    </source>
</evidence>
<dbReference type="Proteomes" id="UP001253595">
    <property type="component" value="Unassembled WGS sequence"/>
</dbReference>
<dbReference type="SUPFAM" id="SSF50118">
    <property type="entry name" value="Cell growth inhibitor/plasmid maintenance toxic component"/>
    <property type="match status" value="1"/>
</dbReference>
<evidence type="ECO:0000256" key="5">
    <source>
        <dbReference type="ARBA" id="ARBA00023163"/>
    </source>
</evidence>
<dbReference type="Gene3D" id="2.30.30.110">
    <property type="match status" value="1"/>
</dbReference>
<evidence type="ECO:0000256" key="7">
    <source>
        <dbReference type="ARBA" id="ARBA00033135"/>
    </source>
</evidence>
<gene>
    <name evidence="8" type="ORF">J2X05_001516</name>
</gene>
<dbReference type="RefSeq" id="WP_310070741.1">
    <property type="nucleotide sequence ID" value="NZ_JAVDVX010000002.1"/>
</dbReference>
<evidence type="ECO:0000256" key="3">
    <source>
        <dbReference type="ARBA" id="ARBA00022491"/>
    </source>
</evidence>
<keyword evidence="4" id="KW-0805">Transcription regulation</keyword>
<accession>A0ABU1UWI1</accession>
<evidence type="ECO:0000256" key="2">
    <source>
        <dbReference type="ARBA" id="ARBA00015075"/>
    </source>
</evidence>
<organism evidence="8 9">
    <name type="scientific">Cellvibrio fibrivorans</name>
    <dbReference type="NCBI Taxonomy" id="126350"/>
    <lineage>
        <taxon>Bacteria</taxon>
        <taxon>Pseudomonadati</taxon>
        <taxon>Pseudomonadota</taxon>
        <taxon>Gammaproteobacteria</taxon>
        <taxon>Cellvibrionales</taxon>
        <taxon>Cellvibrionaceae</taxon>
        <taxon>Cellvibrio</taxon>
    </lineage>
</organism>
<reference evidence="8 9" key="1">
    <citation type="submission" date="2023-07" db="EMBL/GenBank/DDBJ databases">
        <title>Sorghum-associated microbial communities from plants grown in Nebraska, USA.</title>
        <authorList>
            <person name="Schachtman D."/>
        </authorList>
    </citation>
    <scope>NUCLEOTIDE SEQUENCE [LARGE SCALE GENOMIC DNA]</scope>
    <source>
        <strain evidence="8 9">BE190</strain>
    </source>
</reference>
<name>A0ABU1UWI1_9GAMM</name>
<comment type="similarity">
    <text evidence="1">Belongs to the CcdB toxin family.</text>
</comment>
<evidence type="ECO:0000256" key="1">
    <source>
        <dbReference type="ARBA" id="ARBA00005230"/>
    </source>
</evidence>
<sequence length="104" mass="11618">MSQFRAYKNHNLENHHVPYLLDVQNDLLAGLDTRMVIPLIRESSFKGSGITTLTPKLTINGETLLLLTPQMAGISKHLLTEEVGNLGNFRYEILAAINLLIEGF</sequence>
<dbReference type="InterPro" id="IPR011067">
    <property type="entry name" value="Plasmid_toxin/cell-grow_inhib"/>
</dbReference>
<keyword evidence="9" id="KW-1185">Reference proteome</keyword>
<keyword evidence="5" id="KW-0804">Transcription</keyword>
<evidence type="ECO:0000256" key="6">
    <source>
        <dbReference type="ARBA" id="ARBA00029628"/>
    </source>
</evidence>
<keyword evidence="3" id="KW-0678">Repressor</keyword>
<evidence type="ECO:0000313" key="9">
    <source>
        <dbReference type="Proteomes" id="UP001253595"/>
    </source>
</evidence>
<protein>
    <recommendedName>
        <fullName evidence="2">Toxin CcdB</fullName>
    </recommendedName>
    <alternativeName>
        <fullName evidence="7">Cytotoxic protein CcdB</fullName>
    </alternativeName>
    <alternativeName>
        <fullName evidence="6">Protein LetD</fullName>
    </alternativeName>
</protein>
<dbReference type="Pfam" id="PF01845">
    <property type="entry name" value="CcdB"/>
    <property type="match status" value="1"/>
</dbReference>
<dbReference type="InterPro" id="IPR002712">
    <property type="entry name" value="CcdB"/>
</dbReference>
<proteinExistence type="inferred from homology"/>
<dbReference type="EMBL" id="JAVDVX010000002">
    <property type="protein sequence ID" value="MDR7089510.1"/>
    <property type="molecule type" value="Genomic_DNA"/>
</dbReference>
<comment type="caution">
    <text evidence="8">The sequence shown here is derived from an EMBL/GenBank/DDBJ whole genome shotgun (WGS) entry which is preliminary data.</text>
</comment>
<evidence type="ECO:0000313" key="8">
    <source>
        <dbReference type="EMBL" id="MDR7089510.1"/>
    </source>
</evidence>